<sequence>MVLLVIEQLATAVVWRNEQLAFFHPVYERPVYAKFLGNEHSQPHSPDPQPTNLDSGLDIAMRQLRIDTEGQPYAREVQLDLDLSKDWTEALFFYAEEQRIRTGWRKGQAIQLPDGRVYYRYESDVTGETYFTWELPVLLVSTWWKRESERPIRFRVNDTEFKSVKSKWLAGKNESFYAYVQSKKFYMCYQLPEEDCG</sequence>
<dbReference type="EMBL" id="JAWRVI010000070">
    <property type="protein sequence ID" value="KAK4081883.1"/>
    <property type="molecule type" value="Genomic_DNA"/>
</dbReference>
<dbReference type="Proteomes" id="UP001287286">
    <property type="component" value="Unassembled WGS sequence"/>
</dbReference>
<organism evidence="1 2">
    <name type="scientific">Purpureocillium lilacinum</name>
    <name type="common">Paecilomyces lilacinus</name>
    <dbReference type="NCBI Taxonomy" id="33203"/>
    <lineage>
        <taxon>Eukaryota</taxon>
        <taxon>Fungi</taxon>
        <taxon>Dikarya</taxon>
        <taxon>Ascomycota</taxon>
        <taxon>Pezizomycotina</taxon>
        <taxon>Sordariomycetes</taxon>
        <taxon>Hypocreomycetidae</taxon>
        <taxon>Hypocreales</taxon>
        <taxon>Ophiocordycipitaceae</taxon>
        <taxon>Purpureocillium</taxon>
    </lineage>
</organism>
<accession>A0ABR0BJI1</accession>
<keyword evidence="2" id="KW-1185">Reference proteome</keyword>
<comment type="caution">
    <text evidence="1">The sequence shown here is derived from an EMBL/GenBank/DDBJ whole genome shotgun (WGS) entry which is preliminary data.</text>
</comment>
<protein>
    <submittedName>
        <fullName evidence="1">Uncharacterized protein</fullName>
    </submittedName>
</protein>
<reference evidence="1 2" key="1">
    <citation type="journal article" date="2024" name="Microbiol. Resour. Announc.">
        <title>Genome annotations for the ascomycete fungi Trichoderma harzianum, Trichoderma aggressivum, and Purpureocillium lilacinum.</title>
        <authorList>
            <person name="Beijen E.P.W."/>
            <person name="Ohm R.A."/>
        </authorList>
    </citation>
    <scope>NUCLEOTIDE SEQUENCE [LARGE SCALE GENOMIC DNA]</scope>
    <source>
        <strain evidence="1 2">CBS 150709</strain>
    </source>
</reference>
<proteinExistence type="predicted"/>
<name>A0ABR0BJI1_PURLI</name>
<evidence type="ECO:0000313" key="1">
    <source>
        <dbReference type="EMBL" id="KAK4081883.1"/>
    </source>
</evidence>
<evidence type="ECO:0000313" key="2">
    <source>
        <dbReference type="Proteomes" id="UP001287286"/>
    </source>
</evidence>
<gene>
    <name evidence="1" type="ORF">Purlil1_11475</name>
</gene>